<proteinExistence type="predicted"/>
<sequence length="145" mass="15523">MDVEMRNTILTAPHFAPVPAGYAPFPPTALLGPIGGTRAPPPPAYPPPFTPVLYWACPSPPVSPPHQPALVIMQGTPPPPPYAGHHELTNFIHSVSEGSVGQWEPPGNRNHLHYFPANRPTKTATLHVNSASGPPHFEAKKFSIA</sequence>
<keyword evidence="2" id="KW-1185">Reference proteome</keyword>
<protein>
    <submittedName>
        <fullName evidence="1">Uncharacterized protein</fullName>
    </submittedName>
</protein>
<dbReference type="EMBL" id="JBBCAQ010000032">
    <property type="protein sequence ID" value="KAK7584203.1"/>
    <property type="molecule type" value="Genomic_DNA"/>
</dbReference>
<dbReference type="AlphaFoldDB" id="A0AAN9TDC4"/>
<evidence type="ECO:0000313" key="2">
    <source>
        <dbReference type="Proteomes" id="UP001367676"/>
    </source>
</evidence>
<organism evidence="1 2">
    <name type="scientific">Parthenolecanium corni</name>
    <dbReference type="NCBI Taxonomy" id="536013"/>
    <lineage>
        <taxon>Eukaryota</taxon>
        <taxon>Metazoa</taxon>
        <taxon>Ecdysozoa</taxon>
        <taxon>Arthropoda</taxon>
        <taxon>Hexapoda</taxon>
        <taxon>Insecta</taxon>
        <taxon>Pterygota</taxon>
        <taxon>Neoptera</taxon>
        <taxon>Paraneoptera</taxon>
        <taxon>Hemiptera</taxon>
        <taxon>Sternorrhyncha</taxon>
        <taxon>Coccoidea</taxon>
        <taxon>Coccidae</taxon>
        <taxon>Parthenolecanium</taxon>
    </lineage>
</organism>
<evidence type="ECO:0000313" key="1">
    <source>
        <dbReference type="EMBL" id="KAK7584203.1"/>
    </source>
</evidence>
<accession>A0AAN9TDC4</accession>
<dbReference type="Proteomes" id="UP001367676">
    <property type="component" value="Unassembled WGS sequence"/>
</dbReference>
<comment type="caution">
    <text evidence="1">The sequence shown here is derived from an EMBL/GenBank/DDBJ whole genome shotgun (WGS) entry which is preliminary data.</text>
</comment>
<reference evidence="1 2" key="1">
    <citation type="submission" date="2024-03" db="EMBL/GenBank/DDBJ databases">
        <title>Adaptation during the transition from Ophiocordyceps entomopathogen to insect associate is accompanied by gene loss and intensified selection.</title>
        <authorList>
            <person name="Ward C.M."/>
            <person name="Onetto C.A."/>
            <person name="Borneman A.R."/>
        </authorList>
    </citation>
    <scope>NUCLEOTIDE SEQUENCE [LARGE SCALE GENOMIC DNA]</scope>
    <source>
        <strain evidence="1">AWRI1</strain>
        <tissue evidence="1">Single Adult Female</tissue>
    </source>
</reference>
<gene>
    <name evidence="1" type="ORF">V9T40_005166</name>
</gene>
<name>A0AAN9TDC4_9HEMI</name>